<dbReference type="Proteomes" id="UP000184071">
    <property type="component" value="Unassembled WGS sequence"/>
</dbReference>
<accession>A0A1M5IW30</accession>
<keyword evidence="3" id="KW-1185">Reference proteome</keyword>
<evidence type="ECO:0000313" key="2">
    <source>
        <dbReference type="EMBL" id="SHG32514.1"/>
    </source>
</evidence>
<organism evidence="2 3">
    <name type="scientific">Flavobacterium defluvii</name>
    <dbReference type="NCBI Taxonomy" id="370979"/>
    <lineage>
        <taxon>Bacteria</taxon>
        <taxon>Pseudomonadati</taxon>
        <taxon>Bacteroidota</taxon>
        <taxon>Flavobacteriia</taxon>
        <taxon>Flavobacteriales</taxon>
        <taxon>Flavobacteriaceae</taxon>
        <taxon>Flavobacterium</taxon>
    </lineage>
</organism>
<evidence type="ECO:0000313" key="3">
    <source>
        <dbReference type="Proteomes" id="UP000184071"/>
    </source>
</evidence>
<feature type="compositionally biased region" description="Acidic residues" evidence="1">
    <location>
        <begin position="68"/>
        <end position="109"/>
    </location>
</feature>
<dbReference type="RefSeq" id="WP_073414572.1">
    <property type="nucleotide sequence ID" value="NZ_FQWC01000002.1"/>
</dbReference>
<sequence>MSVDERENYNQEDQDFRDREQYLDTDIDAPPADHSISNNAEPDYGNDLDTREFGSEEFDNENLGRETDTDEFDNDELDDDELDDEFDNENIDSDEYDNEGLGNLDDEDGTNPNRNL</sequence>
<dbReference type="AlphaFoldDB" id="A0A1M5IW30"/>
<reference evidence="3" key="1">
    <citation type="submission" date="2016-11" db="EMBL/GenBank/DDBJ databases">
        <authorList>
            <person name="Varghese N."/>
            <person name="Submissions S."/>
        </authorList>
    </citation>
    <scope>NUCLEOTIDE SEQUENCE [LARGE SCALE GENOMIC DNA]</scope>
    <source>
        <strain evidence="3">DSM 17963</strain>
    </source>
</reference>
<proteinExistence type="predicted"/>
<feature type="region of interest" description="Disordered" evidence="1">
    <location>
        <begin position="1"/>
        <end position="116"/>
    </location>
</feature>
<name>A0A1M5IW30_9FLAO</name>
<dbReference type="EMBL" id="FQWC01000002">
    <property type="protein sequence ID" value="SHG32514.1"/>
    <property type="molecule type" value="Genomic_DNA"/>
</dbReference>
<gene>
    <name evidence="2" type="ORF">SAMN05443663_102528</name>
</gene>
<feature type="compositionally biased region" description="Basic and acidic residues" evidence="1">
    <location>
        <begin position="1"/>
        <end position="22"/>
    </location>
</feature>
<protein>
    <submittedName>
        <fullName evidence="2">Uncharacterized protein</fullName>
    </submittedName>
</protein>
<evidence type="ECO:0000256" key="1">
    <source>
        <dbReference type="SAM" id="MobiDB-lite"/>
    </source>
</evidence>
<dbReference type="STRING" id="370979.SAMN05443663_102528"/>